<sequence length="439" mass="47070">MNKYLKQLLDALAKKQAEKQGVITKALDDQRTPNEEEEEQITAIDEEIATIQKNIDRVKDMIKQAEEAGENGTPVAGGSPEEAANTAGGGNPAPRVEVESNLEKGVGFAKFVKCRMIASIEAKKGNYKSAVDVAKSLGEPPEVIALIEKATLGTTTDAGFASPLVHTNRLVGEYIELLRANTVLDKLQFRKVPFNVEIPAQATGSMTAWVGEGEAKPLTNPTYADVKVGKHKVAAIVVYTLELLEGSDPAVDVLIRDDLVASSAQFTDAEFLSASAGTTKKPAGLLNGVTPITSTGNTPEAVANDLRALRAQFLSNNLSLAGAYYLMSEVKAAELADMRDALGNTYFKGMEAGLNQKTLGGIPVIESETVGDVIILVKTSEILMADGGQVEIAYSDQATLVDGTTVHNLWQENKFAIRAERFVSWAKRRPIAASFIQYT</sequence>
<comment type="subcellular location">
    <subcellularLocation>
        <location evidence="1">Virion</location>
    </subcellularLocation>
</comment>
<keyword evidence="2" id="KW-0175">Coiled coil</keyword>
<dbReference type="Pfam" id="PF05065">
    <property type="entry name" value="Phage_capsid"/>
    <property type="match status" value="1"/>
</dbReference>
<evidence type="ECO:0000313" key="6">
    <source>
        <dbReference type="Proteomes" id="UP000516862"/>
    </source>
</evidence>
<accession>A0A7H2PM96</accession>
<proteinExistence type="predicted"/>
<evidence type="ECO:0000256" key="3">
    <source>
        <dbReference type="SAM" id="MobiDB-lite"/>
    </source>
</evidence>
<evidence type="ECO:0000256" key="2">
    <source>
        <dbReference type="SAM" id="Coils"/>
    </source>
</evidence>
<dbReference type="Gene3D" id="3.30.2400.10">
    <property type="entry name" value="Major capsid protein gp5"/>
    <property type="match status" value="1"/>
</dbReference>
<reference evidence="5 6" key="2">
    <citation type="submission" date="2020-09" db="EMBL/GenBank/DDBJ databases">
        <authorList>
            <person name="Chen F.-J."/>
            <person name="Lee Y.-T."/>
        </authorList>
    </citation>
    <scope>NUCLEOTIDE SEQUENCE [LARGE SCALE GENOMIC DNA]</scope>
    <source>
        <strain evidence="5 6">AS73</strain>
    </source>
</reference>
<name>A0A7H2PM96_9GAMM</name>
<organism evidence="5 6">
    <name type="scientific">Acinetobacter seifertii</name>
    <dbReference type="NCBI Taxonomy" id="1530123"/>
    <lineage>
        <taxon>Bacteria</taxon>
        <taxon>Pseudomonadati</taxon>
        <taxon>Pseudomonadota</taxon>
        <taxon>Gammaproteobacteria</taxon>
        <taxon>Moraxellales</taxon>
        <taxon>Moraxellaceae</taxon>
        <taxon>Acinetobacter</taxon>
        <taxon>Acinetobacter calcoaceticus/baumannii complex</taxon>
    </lineage>
</organism>
<reference evidence="6" key="1">
    <citation type="submission" date="2020-09" db="EMBL/GenBank/DDBJ databases">
        <title>Clinical and molecular characterization of Acinetobacter seifertii in Taiwan.</title>
        <authorList>
            <person name="Li L.-H."/>
            <person name="Yang Y.-S."/>
            <person name="Sun J.-R."/>
            <person name="Huang T.-W."/>
            <person name="Huang W.-C."/>
            <person name="Wang Y.-C."/>
            <person name="Kuo T.-H."/>
            <person name="Kuo S.-C."/>
            <person name="Chen T.-L."/>
        </authorList>
    </citation>
    <scope>NUCLEOTIDE SEQUENCE [LARGE SCALE GENOMIC DNA]</scope>
    <source>
        <strain evidence="6">AS73</strain>
    </source>
</reference>
<feature type="region of interest" description="Disordered" evidence="3">
    <location>
        <begin position="68"/>
        <end position="96"/>
    </location>
</feature>
<dbReference type="NCBIfam" id="TIGR01554">
    <property type="entry name" value="major_cap_HK97"/>
    <property type="match status" value="1"/>
</dbReference>
<dbReference type="InterPro" id="IPR024455">
    <property type="entry name" value="Phage_capsid"/>
</dbReference>
<dbReference type="InterPro" id="IPR054612">
    <property type="entry name" value="Phage_capsid-like_C"/>
</dbReference>
<protein>
    <submittedName>
        <fullName evidence="5">Phage major capsid protein</fullName>
    </submittedName>
</protein>
<dbReference type="EMBL" id="CP061561">
    <property type="protein sequence ID" value="QNX03979.1"/>
    <property type="molecule type" value="Genomic_DNA"/>
</dbReference>
<feature type="domain" description="Phage capsid-like C-terminal" evidence="4">
    <location>
        <begin position="173"/>
        <end position="420"/>
    </location>
</feature>
<feature type="coiled-coil region" evidence="2">
    <location>
        <begin position="34"/>
        <end position="68"/>
    </location>
</feature>
<evidence type="ECO:0000313" key="5">
    <source>
        <dbReference type="EMBL" id="QNX03979.1"/>
    </source>
</evidence>
<dbReference type="SUPFAM" id="SSF56563">
    <property type="entry name" value="Major capsid protein gp5"/>
    <property type="match status" value="1"/>
</dbReference>
<evidence type="ECO:0000256" key="1">
    <source>
        <dbReference type="ARBA" id="ARBA00004328"/>
    </source>
</evidence>
<gene>
    <name evidence="5" type="ORF">IC796_11215</name>
</gene>
<dbReference type="Gene3D" id="3.30.2320.10">
    <property type="entry name" value="hypothetical protein PF0899 domain"/>
    <property type="match status" value="1"/>
</dbReference>
<dbReference type="Proteomes" id="UP000516862">
    <property type="component" value="Chromosome"/>
</dbReference>
<evidence type="ECO:0000259" key="4">
    <source>
        <dbReference type="Pfam" id="PF05065"/>
    </source>
</evidence>
<dbReference type="RefSeq" id="WP_032061923.1">
    <property type="nucleotide sequence ID" value="NZ_BKEE01000062.1"/>
</dbReference>
<dbReference type="AlphaFoldDB" id="A0A7H2PM96"/>